<evidence type="ECO:0000256" key="1">
    <source>
        <dbReference type="ARBA" id="ARBA00004141"/>
    </source>
</evidence>
<feature type="transmembrane region" description="Helical" evidence="7">
    <location>
        <begin position="152"/>
        <end position="168"/>
    </location>
</feature>
<gene>
    <name evidence="9" type="ORF">HNP81_004588</name>
</gene>
<keyword evidence="4" id="KW-0378">Hydrolase</keyword>
<name>A0ABR6CWB3_9BACI</name>
<keyword evidence="5 7" id="KW-1133">Transmembrane helix</keyword>
<keyword evidence="3 7" id="KW-0812">Transmembrane</keyword>
<comment type="subcellular location">
    <subcellularLocation>
        <location evidence="1">Membrane</location>
        <topology evidence="1">Multi-pass membrane protein</topology>
    </subcellularLocation>
</comment>
<keyword evidence="6 7" id="KW-0472">Membrane</keyword>
<evidence type="ECO:0000313" key="10">
    <source>
        <dbReference type="Proteomes" id="UP000626697"/>
    </source>
</evidence>
<dbReference type="InterPro" id="IPR035952">
    <property type="entry name" value="Rhomboid-like_sf"/>
</dbReference>
<keyword evidence="9" id="KW-0645">Protease</keyword>
<evidence type="ECO:0000256" key="6">
    <source>
        <dbReference type="ARBA" id="ARBA00023136"/>
    </source>
</evidence>
<dbReference type="Gene3D" id="1.20.1540.10">
    <property type="entry name" value="Rhomboid-like"/>
    <property type="match status" value="1"/>
</dbReference>
<evidence type="ECO:0000256" key="3">
    <source>
        <dbReference type="ARBA" id="ARBA00022692"/>
    </source>
</evidence>
<dbReference type="InterPro" id="IPR050925">
    <property type="entry name" value="Rhomboid_protease_S54"/>
</dbReference>
<evidence type="ECO:0000313" key="9">
    <source>
        <dbReference type="EMBL" id="MBA9029225.1"/>
    </source>
</evidence>
<feature type="transmembrane region" description="Helical" evidence="7">
    <location>
        <begin position="174"/>
        <end position="192"/>
    </location>
</feature>
<comment type="caution">
    <text evidence="9">The sequence shown here is derived from an EMBL/GenBank/DDBJ whole genome shotgun (WGS) entry which is preliminary data.</text>
</comment>
<dbReference type="Proteomes" id="UP000626697">
    <property type="component" value="Unassembled WGS sequence"/>
</dbReference>
<dbReference type="GO" id="GO:0006508">
    <property type="term" value="P:proteolysis"/>
    <property type="evidence" value="ECO:0007669"/>
    <property type="project" value="UniProtKB-KW"/>
</dbReference>
<keyword evidence="10" id="KW-1185">Reference proteome</keyword>
<dbReference type="GO" id="GO:0008233">
    <property type="term" value="F:peptidase activity"/>
    <property type="evidence" value="ECO:0007669"/>
    <property type="project" value="UniProtKB-KW"/>
</dbReference>
<dbReference type="SUPFAM" id="SSF144091">
    <property type="entry name" value="Rhomboid-like"/>
    <property type="match status" value="1"/>
</dbReference>
<protein>
    <submittedName>
        <fullName evidence="9">Membrane associated rhomboid family serine protease</fullName>
    </submittedName>
</protein>
<dbReference type="PANTHER" id="PTHR43731">
    <property type="entry name" value="RHOMBOID PROTEASE"/>
    <property type="match status" value="1"/>
</dbReference>
<evidence type="ECO:0000256" key="7">
    <source>
        <dbReference type="SAM" id="Phobius"/>
    </source>
</evidence>
<evidence type="ECO:0000259" key="8">
    <source>
        <dbReference type="Pfam" id="PF01694"/>
    </source>
</evidence>
<reference evidence="9 10" key="1">
    <citation type="submission" date="2020-08" db="EMBL/GenBank/DDBJ databases">
        <title>Genomic Encyclopedia of Type Strains, Phase IV (KMG-IV): sequencing the most valuable type-strain genomes for metagenomic binning, comparative biology and taxonomic classification.</title>
        <authorList>
            <person name="Goeker M."/>
        </authorList>
    </citation>
    <scope>NUCLEOTIDE SEQUENCE [LARGE SCALE GENOMIC DNA]</scope>
    <source>
        <strain evidence="9 10">DSM 105481</strain>
    </source>
</reference>
<evidence type="ECO:0000256" key="5">
    <source>
        <dbReference type="ARBA" id="ARBA00022989"/>
    </source>
</evidence>
<feature type="transmembrane region" description="Helical" evidence="7">
    <location>
        <begin position="97"/>
        <end position="115"/>
    </location>
</feature>
<feature type="transmembrane region" description="Helical" evidence="7">
    <location>
        <begin position="58"/>
        <end position="85"/>
    </location>
</feature>
<feature type="transmembrane region" description="Helical" evidence="7">
    <location>
        <begin position="121"/>
        <end position="140"/>
    </location>
</feature>
<feature type="domain" description="Peptidase S54 rhomboid" evidence="8">
    <location>
        <begin position="56"/>
        <end position="193"/>
    </location>
</feature>
<dbReference type="RefSeq" id="WP_182504036.1">
    <property type="nucleotide sequence ID" value="NZ_JACJHX010000029.1"/>
</dbReference>
<proteinExistence type="inferred from homology"/>
<accession>A0ABR6CWB3</accession>
<sequence>MFIRTESFRQYISYYPLVTTLIALTIFLFLLDLLPILPEGFLFEKGLGINLYISSGEWWRLITPIFLHSSFSHLLFNCFALAIFGPPLERLLGSLKFTFFFLITGILANITTFILLPPTYIHVGASGAIFGLLGFYLYLVLFQKDHLPKQEVKTIYTLICVGVLMTFIQPKVNITGHFSGLLAGLLLASLFFRNKLKR</sequence>
<dbReference type="PANTHER" id="PTHR43731:SF14">
    <property type="entry name" value="PRESENILIN-ASSOCIATED RHOMBOID-LIKE PROTEIN, MITOCHONDRIAL"/>
    <property type="match status" value="1"/>
</dbReference>
<dbReference type="EMBL" id="JACJHX010000029">
    <property type="protein sequence ID" value="MBA9029225.1"/>
    <property type="molecule type" value="Genomic_DNA"/>
</dbReference>
<dbReference type="Pfam" id="PF01694">
    <property type="entry name" value="Rhomboid"/>
    <property type="match status" value="1"/>
</dbReference>
<organism evidence="9 10">
    <name type="scientific">Peribacillus huizhouensis</name>
    <dbReference type="NCBI Taxonomy" id="1501239"/>
    <lineage>
        <taxon>Bacteria</taxon>
        <taxon>Bacillati</taxon>
        <taxon>Bacillota</taxon>
        <taxon>Bacilli</taxon>
        <taxon>Bacillales</taxon>
        <taxon>Bacillaceae</taxon>
        <taxon>Peribacillus</taxon>
    </lineage>
</organism>
<dbReference type="InterPro" id="IPR022764">
    <property type="entry name" value="Peptidase_S54_rhomboid_dom"/>
</dbReference>
<feature type="transmembrane region" description="Helical" evidence="7">
    <location>
        <begin position="12"/>
        <end position="38"/>
    </location>
</feature>
<comment type="similarity">
    <text evidence="2">Belongs to the peptidase S54 family.</text>
</comment>
<evidence type="ECO:0000256" key="4">
    <source>
        <dbReference type="ARBA" id="ARBA00022801"/>
    </source>
</evidence>
<evidence type="ECO:0000256" key="2">
    <source>
        <dbReference type="ARBA" id="ARBA00009045"/>
    </source>
</evidence>